<protein>
    <submittedName>
        <fullName evidence="2">Multicomponent Na+:H+ antiporter subunit B</fullName>
    </submittedName>
</protein>
<proteinExistence type="predicted"/>
<reference evidence="2 3" key="1">
    <citation type="submission" date="2016-10" db="EMBL/GenBank/DDBJ databases">
        <authorList>
            <person name="de Groot N.N."/>
        </authorList>
    </citation>
    <scope>NUCLEOTIDE SEQUENCE [LARGE SCALE GENOMIC DNA]</scope>
    <source>
        <strain evidence="2 3">ML2</strain>
    </source>
</reference>
<keyword evidence="3" id="KW-1185">Reference proteome</keyword>
<dbReference type="PANTHER" id="PTHR43373">
    <property type="entry name" value="NA(+)/H(+) ANTIPORTER SUBUNIT"/>
    <property type="match status" value="1"/>
</dbReference>
<dbReference type="OrthoDB" id="9798859at2"/>
<name>A0A1I4Y3R7_9CLOT</name>
<dbReference type="PANTHER" id="PTHR43373:SF1">
    <property type="entry name" value="NA(+)_H(+) ANTIPORTER SUBUNIT A"/>
    <property type="match status" value="1"/>
</dbReference>
<accession>A0A1I4Y3R7</accession>
<dbReference type="AlphaFoldDB" id="A0A1I4Y3R7"/>
<dbReference type="Proteomes" id="UP000181899">
    <property type="component" value="Unassembled WGS sequence"/>
</dbReference>
<dbReference type="InterPro" id="IPR046806">
    <property type="entry name" value="MrpA_C/MbhE"/>
</dbReference>
<evidence type="ECO:0000259" key="1">
    <source>
        <dbReference type="Pfam" id="PF20501"/>
    </source>
</evidence>
<evidence type="ECO:0000313" key="2">
    <source>
        <dbReference type="EMBL" id="SFN32303.1"/>
    </source>
</evidence>
<evidence type="ECO:0000313" key="3">
    <source>
        <dbReference type="Proteomes" id="UP000181899"/>
    </source>
</evidence>
<dbReference type="InterPro" id="IPR050616">
    <property type="entry name" value="CPA3_Na-H_Antiporter_A"/>
</dbReference>
<organism evidence="2 3">
    <name type="scientific">Proteiniclasticum ruminis</name>
    <dbReference type="NCBI Taxonomy" id="398199"/>
    <lineage>
        <taxon>Bacteria</taxon>
        <taxon>Bacillati</taxon>
        <taxon>Bacillota</taxon>
        <taxon>Clostridia</taxon>
        <taxon>Eubacteriales</taxon>
        <taxon>Clostridiaceae</taxon>
        <taxon>Proteiniclasticum</taxon>
    </lineage>
</organism>
<dbReference type="STRING" id="398199.SAMN05421804_10465"/>
<dbReference type="EMBL" id="FOVK01000001">
    <property type="protein sequence ID" value="SFN32303.1"/>
    <property type="molecule type" value="Genomic_DNA"/>
</dbReference>
<sequence>MKKIFTFAILGGLLLVLLSSISEIPPLGEEKNPSYNEISEYYTAESAQDTGAQNIIAAIITDYRAFDTLGETTVLFTGIAAVSAMIGISHHKGKKEDQEHHG</sequence>
<gene>
    <name evidence="2" type="ORF">SAMN04488695_101353</name>
</gene>
<dbReference type="RefSeq" id="WP_083422544.1">
    <property type="nucleotide sequence ID" value="NZ_FOVK01000001.1"/>
</dbReference>
<feature type="domain" description="MrpA C-terminal/MbhE" evidence="1">
    <location>
        <begin position="32"/>
        <end position="82"/>
    </location>
</feature>
<dbReference type="Pfam" id="PF20501">
    <property type="entry name" value="MbhE"/>
    <property type="match status" value="1"/>
</dbReference>